<name>A0A0K1H098_9BETA</name>
<sequence>MGALTKFHRTLRRGWNAFLSTFCCGRSQCTNKAQGQRPPAPTSTAEDMLQSCWDTCANYLHQEMNTDTPSPPPAEAPRTMEAYWQAMKSTFHDNHFGDTSNTRGFGNPCYLDILPGFSPVLRRQSC</sequence>
<dbReference type="EMBL" id="KP796148">
    <property type="protein sequence ID" value="AKT72830.1"/>
    <property type="molecule type" value="Genomic_DNA"/>
</dbReference>
<accession>A0A0K1H098</accession>
<proteinExistence type="predicted"/>
<evidence type="ECO:0000313" key="1">
    <source>
        <dbReference type="EMBL" id="AKT72830.1"/>
    </source>
</evidence>
<reference evidence="1 2" key="1">
    <citation type="journal article" date="2016" name="BMC Genomics">
        <title>A novel strain of cynomolgus macaque cytomegalovirus: implications for host-virus co-evolution.</title>
        <authorList>
            <person name="Russell J.N."/>
            <person name="Marsh A.K."/>
            <person name="Willer D.O."/>
            <person name="Ambagala A.P."/>
            <person name="Dzamba M."/>
            <person name="Chan J.K."/>
            <person name="Pilon R."/>
            <person name="Fournier J."/>
            <person name="Brudno M."/>
            <person name="Antony J.M."/>
            <person name="Sandstrom P."/>
            <person name="Evans B.J."/>
            <person name="MacDonald K.S."/>
        </authorList>
    </citation>
    <scope>NUCLEOTIDE SEQUENCE [LARGE SCALE GENOMIC DNA]</scope>
    <source>
        <strain evidence="1">Mauritius</strain>
    </source>
</reference>
<dbReference type="Proteomes" id="UP000118435">
    <property type="component" value="Segment"/>
</dbReference>
<gene>
    <name evidence="1" type="primary">CyO25</name>
</gene>
<evidence type="ECO:0000313" key="2">
    <source>
        <dbReference type="Proteomes" id="UP000118435"/>
    </source>
</evidence>
<protein>
    <submittedName>
        <fullName evidence="1">Uncharacterized protein</fullName>
    </submittedName>
</protein>
<organism evidence="1 2">
    <name type="scientific">Cynomolgus macaque cytomegalovirus strain Mauritius</name>
    <dbReference type="NCBI Taxonomy" id="1690255"/>
    <lineage>
        <taxon>Viruses</taxon>
        <taxon>Duplodnaviria</taxon>
        <taxon>Heunggongvirae</taxon>
        <taxon>Peploviricota</taxon>
        <taxon>Herviviricetes</taxon>
        <taxon>Herpesvirales</taxon>
        <taxon>Orthoherpesviridae</taxon>
        <taxon>Betaherpesvirinae</taxon>
        <taxon>Cytomegalovirus</taxon>
        <taxon>Cytomegalovirus macacinebeta3</taxon>
    </lineage>
</organism>